<dbReference type="EMBL" id="DSVQ01000019">
    <property type="protein sequence ID" value="HGT41250.1"/>
    <property type="molecule type" value="Genomic_DNA"/>
</dbReference>
<sequence length="176" mass="19448">MIMRRFSTQPAAPTFRGGHRRGMTTRRGSATVEFAVFVPVFLALVLGTIQNGHNIDVKHKLHAAVRQAGRLSSQDYRGRLLPGQTANQKVILDIRNQLKAEGINGDQVQITITHADGPLAGAPFDLSDPNNSLKRYRIHLEVPYSAVNANGLFPMSFEKLSASLVFRRSIIFAVEE</sequence>
<protein>
    <submittedName>
        <fullName evidence="4">Pilus assembly protein</fullName>
    </submittedName>
</protein>
<feature type="region of interest" description="Disordered" evidence="1">
    <location>
        <begin position="1"/>
        <end position="23"/>
    </location>
</feature>
<dbReference type="Pfam" id="PF07811">
    <property type="entry name" value="TadE"/>
    <property type="match status" value="1"/>
</dbReference>
<feature type="domain" description="TadE-like" evidence="3">
    <location>
        <begin position="28"/>
        <end position="70"/>
    </location>
</feature>
<comment type="caution">
    <text evidence="4">The sequence shown here is derived from an EMBL/GenBank/DDBJ whole genome shotgun (WGS) entry which is preliminary data.</text>
</comment>
<keyword evidence="2" id="KW-1133">Transmembrane helix</keyword>
<evidence type="ECO:0000256" key="2">
    <source>
        <dbReference type="SAM" id="Phobius"/>
    </source>
</evidence>
<evidence type="ECO:0000259" key="3">
    <source>
        <dbReference type="Pfam" id="PF07811"/>
    </source>
</evidence>
<feature type="compositionally biased region" description="Polar residues" evidence="1">
    <location>
        <begin position="1"/>
        <end position="11"/>
    </location>
</feature>
<accession>A0A7C4QXZ4</accession>
<evidence type="ECO:0000313" key="4">
    <source>
        <dbReference type="EMBL" id="HGT41250.1"/>
    </source>
</evidence>
<name>A0A7C4QXZ4_9PLAN</name>
<keyword evidence="2" id="KW-0812">Transmembrane</keyword>
<organism evidence="4">
    <name type="scientific">Schlesneria paludicola</name>
    <dbReference type="NCBI Taxonomy" id="360056"/>
    <lineage>
        <taxon>Bacteria</taxon>
        <taxon>Pseudomonadati</taxon>
        <taxon>Planctomycetota</taxon>
        <taxon>Planctomycetia</taxon>
        <taxon>Planctomycetales</taxon>
        <taxon>Planctomycetaceae</taxon>
        <taxon>Schlesneria</taxon>
    </lineage>
</organism>
<evidence type="ECO:0000256" key="1">
    <source>
        <dbReference type="SAM" id="MobiDB-lite"/>
    </source>
</evidence>
<proteinExistence type="predicted"/>
<dbReference type="AlphaFoldDB" id="A0A7C4QXZ4"/>
<reference evidence="4" key="1">
    <citation type="journal article" date="2020" name="mSystems">
        <title>Genome- and Community-Level Interaction Insights into Carbon Utilization and Element Cycling Functions of Hydrothermarchaeota in Hydrothermal Sediment.</title>
        <authorList>
            <person name="Zhou Z."/>
            <person name="Liu Y."/>
            <person name="Xu W."/>
            <person name="Pan J."/>
            <person name="Luo Z.H."/>
            <person name="Li M."/>
        </authorList>
    </citation>
    <scope>NUCLEOTIDE SEQUENCE [LARGE SCALE GENOMIC DNA]</scope>
    <source>
        <strain evidence="4">SpSt-508</strain>
    </source>
</reference>
<gene>
    <name evidence="4" type="ORF">ENS64_18535</name>
</gene>
<keyword evidence="2" id="KW-0472">Membrane</keyword>
<dbReference type="InterPro" id="IPR012495">
    <property type="entry name" value="TadE-like_dom"/>
</dbReference>
<feature type="transmembrane region" description="Helical" evidence="2">
    <location>
        <begin position="30"/>
        <end position="49"/>
    </location>
</feature>